<dbReference type="EMBL" id="JBEUKS010000012">
    <property type="protein sequence ID" value="MFC1442341.1"/>
    <property type="molecule type" value="Genomic_DNA"/>
</dbReference>
<keyword evidence="9" id="KW-1185">Reference proteome</keyword>
<evidence type="ECO:0000256" key="4">
    <source>
        <dbReference type="ARBA" id="ARBA00023172"/>
    </source>
</evidence>
<evidence type="ECO:0000256" key="3">
    <source>
        <dbReference type="ARBA" id="ARBA00023125"/>
    </source>
</evidence>
<dbReference type="InterPro" id="IPR001959">
    <property type="entry name" value="Transposase"/>
</dbReference>
<dbReference type="RefSeq" id="WP_380567394.1">
    <property type="nucleotide sequence ID" value="NZ_JBEUKS010000012.1"/>
</dbReference>
<dbReference type="Proteomes" id="UP001592581">
    <property type="component" value="Unassembled WGS sequence"/>
</dbReference>
<dbReference type="Pfam" id="PF01385">
    <property type="entry name" value="OrfB_IS605"/>
    <property type="match status" value="1"/>
</dbReference>
<reference evidence="8 9" key="1">
    <citation type="submission" date="2024-06" db="EMBL/GenBank/DDBJ databases">
        <authorList>
            <person name="Lee S.D."/>
        </authorList>
    </citation>
    <scope>NUCLEOTIDE SEQUENCE [LARGE SCALE GENOMIC DNA]</scope>
    <source>
        <strain evidence="8 9">N1-10</strain>
    </source>
</reference>
<dbReference type="Pfam" id="PF07282">
    <property type="entry name" value="Cas12f1-like_TNB"/>
    <property type="match status" value="1"/>
</dbReference>
<evidence type="ECO:0000256" key="1">
    <source>
        <dbReference type="ARBA" id="ARBA00008761"/>
    </source>
</evidence>
<sequence>MPDIRSPGSMPCSAMLCHPAETVQLRSGGAMLAEGVRARDKEVAVKRRRGHKAVLELTSEQVTVLDQQGHAARAMWNLLHDWWTMAGTCPQRRASPTLADQHIRRARRELPWLADLPAQAAQQVLQAYFQAWKNCWEGRAAAPAFKSRIRSRMSVDVPQARDLHIKRLTRRWGQVRIPKVGLVRFRWTKDLPGTTRSAPPGRVTGARLVRETHGWHIVFRTEVLTEAPLPHLGPGVGIDLGIAKPLALSDGTFREHASWATPGERARMTRLERKAARQRQARKPGAPASRRLTRTYDQIARYRATAKRRTTDWQHRTTTELADTFGVIGMEDLAISNMIKSARGAVDAPGHRVRQKAGLNRAITAEAWARTSAFLTYKLEQRGGHLIKVPAMNTSRRCHVCGLTTPGGRESQARFACKNPLCGWSGNADTNAACNIQFLTQQRAPQDIEGARTWSPSHQAGNEASTTLDSHPQAQGISWPRPERMSK</sequence>
<comment type="similarity">
    <text evidence="1">In the C-terminal section; belongs to the transposase 35 family.</text>
</comment>
<feature type="compositionally biased region" description="Polar residues" evidence="5">
    <location>
        <begin position="454"/>
        <end position="476"/>
    </location>
</feature>
<evidence type="ECO:0000259" key="6">
    <source>
        <dbReference type="Pfam" id="PF01385"/>
    </source>
</evidence>
<comment type="caution">
    <text evidence="8">The sequence shown here is derived from an EMBL/GenBank/DDBJ whole genome shotgun (WGS) entry which is preliminary data.</text>
</comment>
<protein>
    <submittedName>
        <fullName evidence="8">Transposase</fullName>
    </submittedName>
</protein>
<evidence type="ECO:0000313" key="8">
    <source>
        <dbReference type="EMBL" id="MFC1442341.1"/>
    </source>
</evidence>
<dbReference type="InterPro" id="IPR010095">
    <property type="entry name" value="Cas12f1-like_TNB"/>
</dbReference>
<proteinExistence type="inferred from homology"/>
<evidence type="ECO:0000256" key="2">
    <source>
        <dbReference type="ARBA" id="ARBA00022578"/>
    </source>
</evidence>
<feature type="domain" description="Probable transposase IS891/IS1136/IS1341" evidence="6">
    <location>
        <begin position="221"/>
        <end position="341"/>
    </location>
</feature>
<keyword evidence="3" id="KW-0238">DNA-binding</keyword>
<gene>
    <name evidence="8" type="ORF">ABUW04_29215</name>
</gene>
<keyword evidence="4" id="KW-0233">DNA recombination</keyword>
<evidence type="ECO:0000256" key="5">
    <source>
        <dbReference type="SAM" id="MobiDB-lite"/>
    </source>
</evidence>
<dbReference type="NCBIfam" id="NF040570">
    <property type="entry name" value="guided_TnpB"/>
    <property type="match status" value="1"/>
</dbReference>
<feature type="domain" description="Cas12f1-like TNB" evidence="7">
    <location>
        <begin position="368"/>
        <end position="436"/>
    </location>
</feature>
<feature type="region of interest" description="Disordered" evidence="5">
    <location>
        <begin position="452"/>
        <end position="487"/>
    </location>
</feature>
<accession>A0ABV6XVP7</accession>
<keyword evidence="2" id="KW-0815">Transposition</keyword>
<organism evidence="8 9">
    <name type="scientific">Streptacidiphilus jeojiensis</name>
    <dbReference type="NCBI Taxonomy" id="3229225"/>
    <lineage>
        <taxon>Bacteria</taxon>
        <taxon>Bacillati</taxon>
        <taxon>Actinomycetota</taxon>
        <taxon>Actinomycetes</taxon>
        <taxon>Kitasatosporales</taxon>
        <taxon>Streptomycetaceae</taxon>
        <taxon>Streptacidiphilus</taxon>
    </lineage>
</organism>
<evidence type="ECO:0000313" key="9">
    <source>
        <dbReference type="Proteomes" id="UP001592581"/>
    </source>
</evidence>
<evidence type="ECO:0000259" key="7">
    <source>
        <dbReference type="Pfam" id="PF07282"/>
    </source>
</evidence>
<name>A0ABV6XVP7_9ACTN</name>